<dbReference type="EMBL" id="VUMD01000017">
    <property type="protein sequence ID" value="MSS38060.1"/>
    <property type="molecule type" value="Genomic_DNA"/>
</dbReference>
<dbReference type="RefSeq" id="WP_154473505.1">
    <property type="nucleotide sequence ID" value="NZ_VUMD01000017.1"/>
</dbReference>
<sequence>MIHKSRYYRRKQRELHIKRKEHILRDIQQYDDECMPVRGTLSKGKVHCSCGCCSFQSYTEQDQRRAVTMLFDIKEADMETVAVRTVARLNKIARNAIRTKNAGPHYSQKTKECFDYDEFLLECQYQAFLKALFDCIHAEWTFCEPWTFVNGRFYSYSEIRKELERLKEEIDRRKEKSN</sequence>
<accession>A0A7X2NNM9</accession>
<evidence type="ECO:0000313" key="1">
    <source>
        <dbReference type="EMBL" id="MSS38060.1"/>
    </source>
</evidence>
<name>A0A7X2NNM9_9CLOT</name>
<gene>
    <name evidence="1" type="ORF">FYJ39_16335</name>
</gene>
<comment type="caution">
    <text evidence="1">The sequence shown here is derived from an EMBL/GenBank/DDBJ whole genome shotgun (WGS) entry which is preliminary data.</text>
</comment>
<keyword evidence="2" id="KW-1185">Reference proteome</keyword>
<evidence type="ECO:0000313" key="2">
    <source>
        <dbReference type="Proteomes" id="UP000429958"/>
    </source>
</evidence>
<organism evidence="1 2">
    <name type="scientific">Clostridium porci</name>
    <dbReference type="NCBI Taxonomy" id="2605778"/>
    <lineage>
        <taxon>Bacteria</taxon>
        <taxon>Bacillati</taxon>
        <taxon>Bacillota</taxon>
        <taxon>Clostridia</taxon>
        <taxon>Eubacteriales</taxon>
        <taxon>Clostridiaceae</taxon>
        <taxon>Clostridium</taxon>
    </lineage>
</organism>
<reference evidence="1 2" key="1">
    <citation type="submission" date="2019-08" db="EMBL/GenBank/DDBJ databases">
        <title>In-depth cultivation of the pig gut microbiome towards novel bacterial diversity and tailored functional studies.</title>
        <authorList>
            <person name="Wylensek D."/>
            <person name="Hitch T.C.A."/>
            <person name="Clavel T."/>
        </authorList>
    </citation>
    <scope>NUCLEOTIDE SEQUENCE [LARGE SCALE GENOMIC DNA]</scope>
    <source>
        <strain evidence="1 2">WCA-389-WT-23D1</strain>
    </source>
</reference>
<dbReference type="Proteomes" id="UP000429958">
    <property type="component" value="Unassembled WGS sequence"/>
</dbReference>
<proteinExistence type="predicted"/>
<dbReference type="AlphaFoldDB" id="A0A7X2NNM9"/>
<protein>
    <submittedName>
        <fullName evidence="1">Uncharacterized protein</fullName>
    </submittedName>
</protein>